<name>A0A364NIY5_9GAMM</name>
<dbReference type="EMBL" id="QKRX01000014">
    <property type="protein sequence ID" value="RAU16980.1"/>
    <property type="molecule type" value="Genomic_DNA"/>
</dbReference>
<dbReference type="OrthoDB" id="8546610at2"/>
<dbReference type="InterPro" id="IPR008503">
    <property type="entry name" value="Asp_endopeptidase"/>
</dbReference>
<evidence type="ECO:0000313" key="4">
    <source>
        <dbReference type="Proteomes" id="UP000250744"/>
    </source>
</evidence>
<dbReference type="Proteomes" id="UP000250744">
    <property type="component" value="Unassembled WGS sequence"/>
</dbReference>
<dbReference type="PROSITE" id="PS51257">
    <property type="entry name" value="PROKAR_LIPOPROTEIN"/>
    <property type="match status" value="1"/>
</dbReference>
<dbReference type="Pfam" id="PF05618">
    <property type="entry name" value="Zn_protease"/>
    <property type="match status" value="1"/>
</dbReference>
<dbReference type="SUPFAM" id="SSF50630">
    <property type="entry name" value="Acid proteases"/>
    <property type="match status" value="1"/>
</dbReference>
<organism evidence="3 4">
    <name type="scientific">Nitrincola tibetensis</name>
    <dbReference type="NCBI Taxonomy" id="2219697"/>
    <lineage>
        <taxon>Bacteria</taxon>
        <taxon>Pseudomonadati</taxon>
        <taxon>Pseudomonadota</taxon>
        <taxon>Gammaproteobacteria</taxon>
        <taxon>Oceanospirillales</taxon>
        <taxon>Oceanospirillaceae</taxon>
        <taxon>Nitrincola</taxon>
    </lineage>
</organism>
<sequence>MHFRHTLLTLSLASLLAACAPGHMYIEEGVVERIDHKLEAQSDQISSLSEQQELAVSQILSSYDALSESMIERLTSTIKTHVEPPKCAPQPRLVCPPQGGSGTLVLGGLEKQLVGETERVYLANIDVVLPARIDTGATTSSIDARNINFFERDGKRWVRFDFVHPTTGDDATFERQVVRVVRISQSITDEYERRPVIELHFTLGNISQTAEFTLTDRSHLDYPLLIGRNILRDLMVVDVSKQNIAPLNINQTTP</sequence>
<dbReference type="RefSeq" id="WP_112160239.1">
    <property type="nucleotide sequence ID" value="NZ_QKRX01000014.1"/>
</dbReference>
<keyword evidence="4" id="KW-1185">Reference proteome</keyword>
<feature type="signal peptide" evidence="1">
    <location>
        <begin position="1"/>
        <end position="20"/>
    </location>
</feature>
<dbReference type="InterPro" id="IPR021109">
    <property type="entry name" value="Peptidase_aspartic_dom_sf"/>
</dbReference>
<gene>
    <name evidence="3" type="ORF">DN062_15640</name>
</gene>
<feature type="domain" description="Retropepsin-like aspartic endopeptidase" evidence="2">
    <location>
        <begin position="114"/>
        <end position="246"/>
    </location>
</feature>
<dbReference type="Gene3D" id="2.40.70.10">
    <property type="entry name" value="Acid Proteases"/>
    <property type="match status" value="1"/>
</dbReference>
<evidence type="ECO:0000256" key="1">
    <source>
        <dbReference type="SAM" id="SignalP"/>
    </source>
</evidence>
<dbReference type="PANTHER" id="PTHR38037">
    <property type="entry name" value="ZN_PROTEASE DOMAIN-CONTAINING PROTEIN"/>
    <property type="match status" value="1"/>
</dbReference>
<comment type="caution">
    <text evidence="3">The sequence shown here is derived from an EMBL/GenBank/DDBJ whole genome shotgun (WGS) entry which is preliminary data.</text>
</comment>
<keyword evidence="1" id="KW-0732">Signal</keyword>
<dbReference type="PANTHER" id="PTHR38037:SF2">
    <property type="entry name" value="ATP-DEPENDENT ZINC PROTEASE DOMAIN-CONTAINING PROTEIN-RELATED"/>
    <property type="match status" value="1"/>
</dbReference>
<feature type="chain" id="PRO_5016917775" description="Retropepsin-like aspartic endopeptidase domain-containing protein" evidence="1">
    <location>
        <begin position="21"/>
        <end position="254"/>
    </location>
</feature>
<dbReference type="AlphaFoldDB" id="A0A364NIY5"/>
<accession>A0A364NIY5</accession>
<evidence type="ECO:0000313" key="3">
    <source>
        <dbReference type="EMBL" id="RAU16980.1"/>
    </source>
</evidence>
<evidence type="ECO:0000259" key="2">
    <source>
        <dbReference type="Pfam" id="PF05618"/>
    </source>
</evidence>
<proteinExistence type="predicted"/>
<protein>
    <recommendedName>
        <fullName evidence="2">Retropepsin-like aspartic endopeptidase domain-containing protein</fullName>
    </recommendedName>
</protein>
<reference evidence="3 4" key="1">
    <citation type="submission" date="2018-06" db="EMBL/GenBank/DDBJ databases">
        <title>Nitrincola tibetense sp. nov., isolated from Lake XuguoCo on Tibetan Plateau.</title>
        <authorList>
            <person name="Xing P."/>
        </authorList>
    </citation>
    <scope>NUCLEOTIDE SEQUENCE [LARGE SCALE GENOMIC DNA]</scope>
    <source>
        <strain evidence="4">xg18</strain>
    </source>
</reference>